<dbReference type="FunFam" id="3.40.50.300:FF:000285">
    <property type="entry name" value="Sporulation initiation inhibitor Soj"/>
    <property type="match status" value="1"/>
</dbReference>
<feature type="domain" description="AAA" evidence="2">
    <location>
        <begin position="3"/>
        <end position="178"/>
    </location>
</feature>
<sequence length="315" mass="34098">MGKVIAIANQKGGVGKTTTAINLAASLAATEHSTLLIDIDPQANCTSGIGLEPKDVEASIYEALIGEVSAQETVLSTEIPFLDVVPSHINLVGAEIEMIDVMEREKILSNALKRVRRKYDFVVIDCPPSLGLLTLNSLTAANSVLIPVQAEYFALEGLGQLLNTIKIVRQHLNPDLEIEGVLLTMFDTRLRLSNQVAQEVRRYFGDKVFETIVQRNVRLSEAPSFGKPVILYDATSKGSRNYMSLAREILADNQRFLQHHSNGSESDDDSAPLPATGNPSTTGTASNRADNPEESVPGALSEAPEEKTPANDFSL</sequence>
<dbReference type="AlphaFoldDB" id="A0A2A8CXG4"/>
<proteinExistence type="predicted"/>
<dbReference type="PANTHER" id="PTHR13696:SF52">
    <property type="entry name" value="PARA FAMILY PROTEIN CT_582"/>
    <property type="match status" value="1"/>
</dbReference>
<dbReference type="InterPro" id="IPR050678">
    <property type="entry name" value="DNA_Partitioning_ATPase"/>
</dbReference>
<evidence type="ECO:0000256" key="1">
    <source>
        <dbReference type="SAM" id="MobiDB-lite"/>
    </source>
</evidence>
<comment type="caution">
    <text evidence="3">The sequence shown here is derived from an EMBL/GenBank/DDBJ whole genome shotgun (WGS) entry which is preliminary data.</text>
</comment>
<accession>A0A2A8CXG4</accession>
<dbReference type="Proteomes" id="UP000220102">
    <property type="component" value="Unassembled WGS sequence"/>
</dbReference>
<dbReference type="OrthoDB" id="9815116at2"/>
<dbReference type="Pfam" id="PF13614">
    <property type="entry name" value="AAA_31"/>
    <property type="match status" value="1"/>
</dbReference>
<organism evidence="3 4">
    <name type="scientific">Longibacter salinarum</name>
    <dbReference type="NCBI Taxonomy" id="1850348"/>
    <lineage>
        <taxon>Bacteria</taxon>
        <taxon>Pseudomonadati</taxon>
        <taxon>Rhodothermota</taxon>
        <taxon>Rhodothermia</taxon>
        <taxon>Rhodothermales</taxon>
        <taxon>Salisaetaceae</taxon>
        <taxon>Longibacter</taxon>
    </lineage>
</organism>
<protein>
    <submittedName>
        <fullName evidence="3">Chromosome partitioning protein ParA</fullName>
    </submittedName>
</protein>
<dbReference type="CDD" id="cd02042">
    <property type="entry name" value="ParAB_family"/>
    <property type="match status" value="1"/>
</dbReference>
<keyword evidence="4" id="KW-1185">Reference proteome</keyword>
<dbReference type="InterPro" id="IPR025669">
    <property type="entry name" value="AAA_dom"/>
</dbReference>
<gene>
    <name evidence="3" type="ORF">CRI94_10515</name>
</gene>
<evidence type="ECO:0000259" key="2">
    <source>
        <dbReference type="Pfam" id="PF13614"/>
    </source>
</evidence>
<feature type="compositionally biased region" description="Polar residues" evidence="1">
    <location>
        <begin position="277"/>
        <end position="289"/>
    </location>
</feature>
<dbReference type="SUPFAM" id="SSF52540">
    <property type="entry name" value="P-loop containing nucleoside triphosphate hydrolases"/>
    <property type="match status" value="1"/>
</dbReference>
<reference evidence="3 4" key="1">
    <citation type="submission" date="2017-10" db="EMBL/GenBank/DDBJ databases">
        <title>Draft genome of Longibacter Salinarum.</title>
        <authorList>
            <person name="Goh K.M."/>
            <person name="Shamsir M.S."/>
            <person name="Lim S.W."/>
        </authorList>
    </citation>
    <scope>NUCLEOTIDE SEQUENCE [LARGE SCALE GENOMIC DNA]</scope>
    <source>
        <strain evidence="3 4">KCTC 52045</strain>
    </source>
</reference>
<evidence type="ECO:0000313" key="4">
    <source>
        <dbReference type="Proteomes" id="UP000220102"/>
    </source>
</evidence>
<dbReference type="EMBL" id="PDEQ01000005">
    <property type="protein sequence ID" value="PEN13078.1"/>
    <property type="molecule type" value="Genomic_DNA"/>
</dbReference>
<dbReference type="InterPro" id="IPR027417">
    <property type="entry name" value="P-loop_NTPase"/>
</dbReference>
<dbReference type="Gene3D" id="3.40.50.300">
    <property type="entry name" value="P-loop containing nucleotide triphosphate hydrolases"/>
    <property type="match status" value="1"/>
</dbReference>
<dbReference type="PANTHER" id="PTHR13696">
    <property type="entry name" value="P-LOOP CONTAINING NUCLEOSIDE TRIPHOSPHATE HYDROLASE"/>
    <property type="match status" value="1"/>
</dbReference>
<feature type="region of interest" description="Disordered" evidence="1">
    <location>
        <begin position="259"/>
        <end position="315"/>
    </location>
</feature>
<name>A0A2A8CXG4_9BACT</name>
<evidence type="ECO:0000313" key="3">
    <source>
        <dbReference type="EMBL" id="PEN13078.1"/>
    </source>
</evidence>